<feature type="transmembrane region" description="Helical" evidence="9">
    <location>
        <begin position="107"/>
        <end position="124"/>
    </location>
</feature>
<dbReference type="KEGG" id="pbd:PBOR_26515"/>
<feature type="transmembrane region" description="Helical" evidence="9">
    <location>
        <begin position="296"/>
        <end position="313"/>
    </location>
</feature>
<evidence type="ECO:0000256" key="8">
    <source>
        <dbReference type="SAM" id="MobiDB-lite"/>
    </source>
</evidence>
<evidence type="ECO:0000256" key="2">
    <source>
        <dbReference type="ARBA" id="ARBA00022448"/>
    </source>
</evidence>
<feature type="transmembrane region" description="Helical" evidence="9">
    <location>
        <begin position="72"/>
        <end position="95"/>
    </location>
</feature>
<dbReference type="CDD" id="cd17332">
    <property type="entry name" value="MFS_MelB_like"/>
    <property type="match status" value="1"/>
</dbReference>
<feature type="transmembrane region" description="Helical" evidence="9">
    <location>
        <begin position="349"/>
        <end position="370"/>
    </location>
</feature>
<dbReference type="GO" id="GO:0015293">
    <property type="term" value="F:symporter activity"/>
    <property type="evidence" value="ECO:0007669"/>
    <property type="project" value="UniProtKB-KW"/>
</dbReference>
<keyword evidence="2" id="KW-0813">Transport</keyword>
<dbReference type="GO" id="GO:0006814">
    <property type="term" value="P:sodium ion transport"/>
    <property type="evidence" value="ECO:0007669"/>
    <property type="project" value="InterPro"/>
</dbReference>
<feature type="transmembrane region" description="Helical" evidence="9">
    <location>
        <begin position="38"/>
        <end position="60"/>
    </location>
</feature>
<dbReference type="Pfam" id="PF13347">
    <property type="entry name" value="MFS_2"/>
    <property type="match status" value="1"/>
</dbReference>
<feature type="transmembrane region" description="Helical" evidence="9">
    <location>
        <begin position="136"/>
        <end position="155"/>
    </location>
</feature>
<dbReference type="PANTHER" id="PTHR11328">
    <property type="entry name" value="MAJOR FACILITATOR SUPERFAMILY DOMAIN-CONTAINING PROTEIN"/>
    <property type="match status" value="1"/>
</dbReference>
<dbReference type="AlphaFoldDB" id="A0A089LGV3"/>
<keyword evidence="12" id="KW-1185">Reference proteome</keyword>
<dbReference type="GO" id="GO:0008643">
    <property type="term" value="P:carbohydrate transport"/>
    <property type="evidence" value="ECO:0007669"/>
    <property type="project" value="InterPro"/>
</dbReference>
<proteinExistence type="predicted"/>
<feature type="transmembrane region" description="Helical" evidence="9">
    <location>
        <begin position="325"/>
        <end position="343"/>
    </location>
</feature>
<gene>
    <name evidence="11" type="ORF">PBOR_26515</name>
</gene>
<keyword evidence="7 9" id="KW-0472">Membrane</keyword>
<evidence type="ECO:0000256" key="3">
    <source>
        <dbReference type="ARBA" id="ARBA00022475"/>
    </source>
</evidence>
<dbReference type="Proteomes" id="UP000029518">
    <property type="component" value="Chromosome"/>
</dbReference>
<evidence type="ECO:0000256" key="6">
    <source>
        <dbReference type="ARBA" id="ARBA00022989"/>
    </source>
</evidence>
<evidence type="ECO:0000256" key="9">
    <source>
        <dbReference type="SAM" id="Phobius"/>
    </source>
</evidence>
<evidence type="ECO:0000259" key="10">
    <source>
        <dbReference type="PROSITE" id="PS50850"/>
    </source>
</evidence>
<keyword evidence="6 9" id="KW-1133">Transmembrane helix</keyword>
<evidence type="ECO:0000256" key="1">
    <source>
        <dbReference type="ARBA" id="ARBA00004651"/>
    </source>
</evidence>
<accession>A0A089LGV3</accession>
<evidence type="ECO:0000256" key="5">
    <source>
        <dbReference type="ARBA" id="ARBA00022847"/>
    </source>
</evidence>
<dbReference type="OrthoDB" id="9764596at2"/>
<dbReference type="PANTHER" id="PTHR11328:SF24">
    <property type="entry name" value="MAJOR FACILITATOR SUPERFAMILY (MFS) PROFILE DOMAIN-CONTAINING PROTEIN"/>
    <property type="match status" value="1"/>
</dbReference>
<feature type="transmembrane region" description="Helical" evidence="9">
    <location>
        <begin position="176"/>
        <end position="197"/>
    </location>
</feature>
<feature type="transmembrane region" description="Helical" evidence="9">
    <location>
        <begin position="391"/>
        <end position="420"/>
    </location>
</feature>
<keyword evidence="3" id="KW-1003">Cell membrane</keyword>
<feature type="transmembrane region" description="Helical" evidence="9">
    <location>
        <begin position="209"/>
        <end position="227"/>
    </location>
</feature>
<feature type="transmembrane region" description="Helical" evidence="9">
    <location>
        <begin position="263"/>
        <end position="284"/>
    </location>
</feature>
<keyword evidence="4 9" id="KW-0812">Transmembrane</keyword>
<evidence type="ECO:0000313" key="11">
    <source>
        <dbReference type="EMBL" id="AIQ60107.1"/>
    </source>
</evidence>
<sequence>MPKLSDGQEPPSPYAVHSSEQGQNGLARAGKLRWNTKLLYGSGETVNVITITVIGMYYLFFLTDYVGLSPTLAGGIFMIGRIWDAFIDPVMGIVTDRTRTKWGRRRPFLLLAALPIGLLFFLMWSYPGAGTDTLNAIYFTAAYMLFMTTLTLYYVPYLSLVAELTDDYNERTSVNNYRIVIQLLMGLVAAVIPKMIADSYTDAFLGYRMMGLAVGLFIVLIPLLLFFRVQESERNFLQSKSPSPRFSSEIRLALASQPFRRLLLLYVGCYAASNVIEGFVIYYMKYWLGREEEMSYLLVTVILAGVFTLPLWTKLSQAAGKKTTIICGLLLWAVSQLGWMLLTPGSPSYLVYLIGAIVGAGYGVAHVIPWSMLPDVLDADELRTGLRREGLYSGIMTFFMKTSNSLAIFLIGILLEAAGYMPNQIQDGPAQMTIRTTMTFAPELFIVAGLIAAFLYPLGKDDYERNRVRLYEQSKTS</sequence>
<feature type="domain" description="Major facilitator superfamily (MFS) profile" evidence="10">
    <location>
        <begin position="36"/>
        <end position="460"/>
    </location>
</feature>
<dbReference type="EMBL" id="CP009285">
    <property type="protein sequence ID" value="AIQ60107.1"/>
    <property type="molecule type" value="Genomic_DNA"/>
</dbReference>
<dbReference type="PROSITE" id="PS50850">
    <property type="entry name" value="MFS"/>
    <property type="match status" value="1"/>
</dbReference>
<dbReference type="InterPro" id="IPR020846">
    <property type="entry name" value="MFS_dom"/>
</dbReference>
<organism evidence="11 12">
    <name type="scientific">Paenibacillus borealis</name>
    <dbReference type="NCBI Taxonomy" id="160799"/>
    <lineage>
        <taxon>Bacteria</taxon>
        <taxon>Bacillati</taxon>
        <taxon>Bacillota</taxon>
        <taxon>Bacilli</taxon>
        <taxon>Bacillales</taxon>
        <taxon>Paenibacillaceae</taxon>
        <taxon>Paenibacillus</taxon>
    </lineage>
</organism>
<dbReference type="Gene3D" id="1.20.1250.20">
    <property type="entry name" value="MFS general substrate transporter like domains"/>
    <property type="match status" value="2"/>
</dbReference>
<dbReference type="NCBIfam" id="TIGR00792">
    <property type="entry name" value="gph"/>
    <property type="match status" value="1"/>
</dbReference>
<dbReference type="InterPro" id="IPR039672">
    <property type="entry name" value="MFS_2"/>
</dbReference>
<dbReference type="GO" id="GO:0005886">
    <property type="term" value="C:plasma membrane"/>
    <property type="evidence" value="ECO:0007669"/>
    <property type="project" value="UniProtKB-SubCell"/>
</dbReference>
<feature type="transmembrane region" description="Helical" evidence="9">
    <location>
        <begin position="440"/>
        <end position="459"/>
    </location>
</feature>
<dbReference type="PROSITE" id="PS00872">
    <property type="entry name" value="NA_GALACTOSIDE_SYMP"/>
    <property type="match status" value="1"/>
</dbReference>
<reference evidence="11" key="1">
    <citation type="submission" date="2014-08" db="EMBL/GenBank/DDBJ databases">
        <title>Comparative genomics of the Paenibacillus odorifer group.</title>
        <authorList>
            <person name="den Bakker H.C."/>
            <person name="Tsai Y.-C.Y.-C."/>
            <person name="Martin N."/>
            <person name="Korlach J."/>
            <person name="Wiedmann M."/>
        </authorList>
    </citation>
    <scope>NUCLEOTIDE SEQUENCE [LARGE SCALE GENOMIC DNA]</scope>
    <source>
        <strain evidence="11">DSM 13188</strain>
    </source>
</reference>
<dbReference type="InterPro" id="IPR001927">
    <property type="entry name" value="Na/Gal_symport"/>
</dbReference>
<evidence type="ECO:0000256" key="7">
    <source>
        <dbReference type="ARBA" id="ARBA00023136"/>
    </source>
</evidence>
<dbReference type="SUPFAM" id="SSF103473">
    <property type="entry name" value="MFS general substrate transporter"/>
    <property type="match status" value="1"/>
</dbReference>
<comment type="subcellular location">
    <subcellularLocation>
        <location evidence="1">Cell membrane</location>
        <topology evidence="1">Multi-pass membrane protein</topology>
    </subcellularLocation>
</comment>
<dbReference type="RefSeq" id="WP_042216517.1">
    <property type="nucleotide sequence ID" value="NZ_CP009285.1"/>
</dbReference>
<protein>
    <recommendedName>
        <fullName evidence="10">Major facilitator superfamily (MFS) profile domain-containing protein</fullName>
    </recommendedName>
</protein>
<keyword evidence="5" id="KW-0769">Symport</keyword>
<feature type="region of interest" description="Disordered" evidence="8">
    <location>
        <begin position="1"/>
        <end position="22"/>
    </location>
</feature>
<evidence type="ECO:0000313" key="12">
    <source>
        <dbReference type="Proteomes" id="UP000029518"/>
    </source>
</evidence>
<name>A0A089LGV3_PAEBO</name>
<dbReference type="InterPro" id="IPR018043">
    <property type="entry name" value="Na/Gal_symport_CS"/>
</dbReference>
<dbReference type="InterPro" id="IPR036259">
    <property type="entry name" value="MFS_trans_sf"/>
</dbReference>
<dbReference type="HOGENOM" id="CLU_027408_6_0_9"/>
<evidence type="ECO:0000256" key="4">
    <source>
        <dbReference type="ARBA" id="ARBA00022692"/>
    </source>
</evidence>